<comment type="similarity">
    <text evidence="1">Belongs to the peptidase C48 family.</text>
</comment>
<dbReference type="PROSITE" id="PS50600">
    <property type="entry name" value="ULP_PROTEASE"/>
    <property type="match status" value="1"/>
</dbReference>
<keyword evidence="9" id="KW-1185">Reference proteome</keyword>
<keyword evidence="3" id="KW-0378">Hydrolase</keyword>
<name>A0AAP0C2H1_9ASPA</name>
<dbReference type="GO" id="GO:0016929">
    <property type="term" value="F:deSUMOylase activity"/>
    <property type="evidence" value="ECO:0007669"/>
    <property type="project" value="TreeGrafter"/>
</dbReference>
<keyword evidence="5" id="KW-0175">Coiled coil</keyword>
<dbReference type="InterPro" id="IPR019557">
    <property type="entry name" value="AminoTfrase-like_pln_mobile"/>
</dbReference>
<evidence type="ECO:0000256" key="1">
    <source>
        <dbReference type="ARBA" id="ARBA00005234"/>
    </source>
</evidence>
<evidence type="ECO:0000313" key="9">
    <source>
        <dbReference type="Proteomes" id="UP001418222"/>
    </source>
</evidence>
<dbReference type="InterPro" id="IPR003653">
    <property type="entry name" value="Peptidase_C48_C"/>
</dbReference>
<reference evidence="8 9" key="1">
    <citation type="journal article" date="2022" name="Nat. Plants">
        <title>Genomes of leafy and leafless Platanthera orchids illuminate the evolution of mycoheterotrophy.</title>
        <authorList>
            <person name="Li M.H."/>
            <person name="Liu K.W."/>
            <person name="Li Z."/>
            <person name="Lu H.C."/>
            <person name="Ye Q.L."/>
            <person name="Zhang D."/>
            <person name="Wang J.Y."/>
            <person name="Li Y.F."/>
            <person name="Zhong Z.M."/>
            <person name="Liu X."/>
            <person name="Yu X."/>
            <person name="Liu D.K."/>
            <person name="Tu X.D."/>
            <person name="Liu B."/>
            <person name="Hao Y."/>
            <person name="Liao X.Y."/>
            <person name="Jiang Y.T."/>
            <person name="Sun W.H."/>
            <person name="Chen J."/>
            <person name="Chen Y.Q."/>
            <person name="Ai Y."/>
            <person name="Zhai J.W."/>
            <person name="Wu S.S."/>
            <person name="Zhou Z."/>
            <person name="Hsiao Y.Y."/>
            <person name="Wu W.L."/>
            <person name="Chen Y.Y."/>
            <person name="Lin Y.F."/>
            <person name="Hsu J.L."/>
            <person name="Li C.Y."/>
            <person name="Wang Z.W."/>
            <person name="Zhao X."/>
            <person name="Zhong W.Y."/>
            <person name="Ma X.K."/>
            <person name="Ma L."/>
            <person name="Huang J."/>
            <person name="Chen G.Z."/>
            <person name="Huang M.Z."/>
            <person name="Huang L."/>
            <person name="Peng D.H."/>
            <person name="Luo Y.B."/>
            <person name="Zou S.Q."/>
            <person name="Chen S.P."/>
            <person name="Lan S."/>
            <person name="Tsai W.C."/>
            <person name="Van de Peer Y."/>
            <person name="Liu Z.J."/>
        </authorList>
    </citation>
    <scope>NUCLEOTIDE SEQUENCE [LARGE SCALE GENOMIC DNA]</scope>
    <source>
        <strain evidence="8">Lor287</strain>
    </source>
</reference>
<sequence>MARRGSLRTPVLGQRKNIMEDFSNGNPKHKVKNVPIRAKRKRLKCRCFLSRFSKKIKSWQIDFRGWELLGGTPFGCIIKAIPELYMNVEILEILLSSWDEDQCGFVIGGNIIPFTADDIALITGLPNRGDKVMRKNVGFNGDTNYGRRDRSLLGLEESLDNAVQNFKSSPNSENDRCFVQLMILYLWGSVLFPTCSRIVPAYLFYYVQNLEAIGNYNWAEAIHSFLVKEIKKNNEGKRVADRYISGLCLAVNVWFFEHVDFSVDTSVDSRPSNPDVRPRMLKWVKVFKFWQRKAFIRRFREIMEDKVSYHIPQESDDLELVSRDNECYMRSRIVGGSDDALRGEPSQAKNLENIESDIQGGYKRTNERGRHAEEGNNRLKDIESDIKHLADDLNKQSKLVSLLERKLVKLERLLVSKGWEIEEEIVDIDDLTEHKVGKGDEEVHNVKIDGKPCIEVDQGHTIEGIGHPNLIEFEIVVKKCRKSGKRKAKPTITNKQKNGKRKVSKSTITNKHVPAKRKRDVEEKQASIPTMKSLTRFRREDVDILVNVDDYASPIERKKEAKVEPLKYVGRELLTEKEREYLDAFCLKPMPKDEVVFFYWNIAIRRHSMVEYLRGGYTPEEIIDAYARILCESGEMSEDTVASFLYVPPMFLGLYRNKLGSYRTFLNSVDMKSLEKVKFLFLPCLVSTANHWLLLVCDMEKRKWAVYDSLYDPRHREPAKEQIMLLTEYLHQNHEFDIRSWGLEYKRIYPQQDPGSLDCGVFVMKFIENIIRPRTINFRGTDAQLFRPRIAYKILCHC</sequence>
<dbReference type="AlphaFoldDB" id="A0AAP0C2H1"/>
<evidence type="ECO:0000313" key="8">
    <source>
        <dbReference type="EMBL" id="KAK8958017.1"/>
    </source>
</evidence>
<evidence type="ECO:0000256" key="5">
    <source>
        <dbReference type="SAM" id="Coils"/>
    </source>
</evidence>
<dbReference type="Pfam" id="PF02902">
    <property type="entry name" value="Peptidase_C48"/>
    <property type="match status" value="1"/>
</dbReference>
<dbReference type="Gene3D" id="3.40.395.10">
    <property type="entry name" value="Adenoviral Proteinase, Chain A"/>
    <property type="match status" value="1"/>
</dbReference>
<dbReference type="InterPro" id="IPR038765">
    <property type="entry name" value="Papain-like_cys_pep_sf"/>
</dbReference>
<keyword evidence="4" id="KW-0788">Thiol protease</keyword>
<protein>
    <recommendedName>
        <fullName evidence="7">Ubiquitin-like protease family profile domain-containing protein</fullName>
    </recommendedName>
</protein>
<evidence type="ECO:0000259" key="7">
    <source>
        <dbReference type="PROSITE" id="PS50600"/>
    </source>
</evidence>
<evidence type="ECO:0000256" key="4">
    <source>
        <dbReference type="ARBA" id="ARBA00022807"/>
    </source>
</evidence>
<accession>A0AAP0C2H1</accession>
<keyword evidence="2" id="KW-0645">Protease</keyword>
<dbReference type="GO" id="GO:0006508">
    <property type="term" value="P:proteolysis"/>
    <property type="evidence" value="ECO:0007669"/>
    <property type="project" value="UniProtKB-KW"/>
</dbReference>
<feature type="region of interest" description="Disordered" evidence="6">
    <location>
        <begin position="486"/>
        <end position="507"/>
    </location>
</feature>
<dbReference type="Pfam" id="PF10536">
    <property type="entry name" value="PMD"/>
    <property type="match status" value="1"/>
</dbReference>
<evidence type="ECO:0000256" key="3">
    <source>
        <dbReference type="ARBA" id="ARBA00022801"/>
    </source>
</evidence>
<dbReference type="GO" id="GO:0005634">
    <property type="term" value="C:nucleus"/>
    <property type="evidence" value="ECO:0007669"/>
    <property type="project" value="TreeGrafter"/>
</dbReference>
<feature type="coiled-coil region" evidence="5">
    <location>
        <begin position="372"/>
        <end position="413"/>
    </location>
</feature>
<dbReference type="PANTHER" id="PTHR12606">
    <property type="entry name" value="SENTRIN/SUMO-SPECIFIC PROTEASE"/>
    <property type="match status" value="1"/>
</dbReference>
<dbReference type="Proteomes" id="UP001418222">
    <property type="component" value="Unassembled WGS sequence"/>
</dbReference>
<dbReference type="EMBL" id="JBBWWQ010000001">
    <property type="protein sequence ID" value="KAK8958017.1"/>
    <property type="molecule type" value="Genomic_DNA"/>
</dbReference>
<dbReference type="PANTHER" id="PTHR12606:SF141">
    <property type="entry name" value="GH15225P-RELATED"/>
    <property type="match status" value="1"/>
</dbReference>
<dbReference type="GO" id="GO:0016926">
    <property type="term" value="P:protein desumoylation"/>
    <property type="evidence" value="ECO:0007669"/>
    <property type="project" value="TreeGrafter"/>
</dbReference>
<proteinExistence type="inferred from homology"/>
<comment type="caution">
    <text evidence="8">The sequence shown here is derived from an EMBL/GenBank/DDBJ whole genome shotgun (WGS) entry which is preliminary data.</text>
</comment>
<organism evidence="8 9">
    <name type="scientific">Platanthera zijinensis</name>
    <dbReference type="NCBI Taxonomy" id="2320716"/>
    <lineage>
        <taxon>Eukaryota</taxon>
        <taxon>Viridiplantae</taxon>
        <taxon>Streptophyta</taxon>
        <taxon>Embryophyta</taxon>
        <taxon>Tracheophyta</taxon>
        <taxon>Spermatophyta</taxon>
        <taxon>Magnoliopsida</taxon>
        <taxon>Liliopsida</taxon>
        <taxon>Asparagales</taxon>
        <taxon>Orchidaceae</taxon>
        <taxon>Orchidoideae</taxon>
        <taxon>Orchideae</taxon>
        <taxon>Orchidinae</taxon>
        <taxon>Platanthera</taxon>
    </lineage>
</organism>
<feature type="domain" description="Ubiquitin-like protease family profile" evidence="7">
    <location>
        <begin position="602"/>
        <end position="770"/>
    </location>
</feature>
<dbReference type="SUPFAM" id="SSF54001">
    <property type="entry name" value="Cysteine proteinases"/>
    <property type="match status" value="1"/>
</dbReference>
<evidence type="ECO:0000256" key="6">
    <source>
        <dbReference type="SAM" id="MobiDB-lite"/>
    </source>
</evidence>
<gene>
    <name evidence="8" type="ORF">KSP39_PZI000105</name>
</gene>
<evidence type="ECO:0000256" key="2">
    <source>
        <dbReference type="ARBA" id="ARBA00022670"/>
    </source>
</evidence>